<dbReference type="InterPro" id="IPR017896">
    <property type="entry name" value="4Fe4S_Fe-S-bd"/>
</dbReference>
<feature type="domain" description="4Fe-4S ferredoxin-type" evidence="2">
    <location>
        <begin position="28"/>
        <end position="60"/>
    </location>
</feature>
<dbReference type="EMBL" id="LMVM01000039">
    <property type="protein sequence ID" value="PAV03255.1"/>
    <property type="molecule type" value="Genomic_DNA"/>
</dbReference>
<dbReference type="Pfam" id="PF13183">
    <property type="entry name" value="Fer4_8"/>
    <property type="match status" value="1"/>
</dbReference>
<evidence type="ECO:0000313" key="4">
    <source>
        <dbReference type="Proteomes" id="UP000217784"/>
    </source>
</evidence>
<dbReference type="InterPro" id="IPR017900">
    <property type="entry name" value="4Fe4S_Fe_S_CS"/>
</dbReference>
<dbReference type="GO" id="GO:0005886">
    <property type="term" value="C:plasma membrane"/>
    <property type="evidence" value="ECO:0007669"/>
    <property type="project" value="TreeGrafter"/>
</dbReference>
<dbReference type="AlphaFoldDB" id="A0A2A2H1M4"/>
<evidence type="ECO:0000256" key="1">
    <source>
        <dbReference type="ARBA" id="ARBA00007097"/>
    </source>
</evidence>
<name>A0A2A2H1M4_METBR</name>
<dbReference type="Proteomes" id="UP000217784">
    <property type="component" value="Unassembled WGS sequence"/>
</dbReference>
<sequence length="203" mass="23305">MADIRTLESTANGSIKKITLKTDKKYFKDILFRKSGFKKCIQCGRCTASCPAAYLYADYRPRDLMRRFMLGDIYTEELNELIWKCGQCYSCRARCPRNCKAGLGVLALQTLAVLEGNVPPEISDISKKIKRNLYLKGETFLPSTQDIDLLTEFGEQTYHRCRDNNLKRERLGFRSDDARNVPVPEESLREIREILKRTGFGGL</sequence>
<dbReference type="GO" id="GO:0016491">
    <property type="term" value="F:oxidoreductase activity"/>
    <property type="evidence" value="ECO:0007669"/>
    <property type="project" value="UniProtKB-ARBA"/>
</dbReference>
<evidence type="ECO:0000313" key="3">
    <source>
        <dbReference type="EMBL" id="PAV03255.1"/>
    </source>
</evidence>
<dbReference type="RefSeq" id="WP_069585814.1">
    <property type="nucleotide sequence ID" value="NZ_LMVM01000039.1"/>
</dbReference>
<dbReference type="PROSITE" id="PS51379">
    <property type="entry name" value="4FE4S_FER_2"/>
    <property type="match status" value="1"/>
</dbReference>
<dbReference type="PROSITE" id="PS00198">
    <property type="entry name" value="4FE4S_FER_1"/>
    <property type="match status" value="2"/>
</dbReference>
<dbReference type="SUPFAM" id="SSF46548">
    <property type="entry name" value="alpha-helical ferredoxin"/>
    <property type="match status" value="1"/>
</dbReference>
<dbReference type="GO" id="GO:0051536">
    <property type="term" value="F:iron-sulfur cluster binding"/>
    <property type="evidence" value="ECO:0007669"/>
    <property type="project" value="InterPro"/>
</dbReference>
<evidence type="ECO:0000259" key="2">
    <source>
        <dbReference type="PROSITE" id="PS51379"/>
    </source>
</evidence>
<dbReference type="PANTHER" id="PTHR43255:SF2">
    <property type="entry name" value="HETERODISULFIDE REDUCTASE RELATED PROTEIN"/>
    <property type="match status" value="1"/>
</dbReference>
<dbReference type="OrthoDB" id="144910at2157"/>
<comment type="similarity">
    <text evidence="1">Belongs to the HdrC family.</text>
</comment>
<dbReference type="Gene3D" id="1.10.1060.10">
    <property type="entry name" value="Alpha-helical ferredoxin"/>
    <property type="match status" value="1"/>
</dbReference>
<dbReference type="PANTHER" id="PTHR43255">
    <property type="entry name" value="IRON-SULFUR-BINDING OXIDOREDUCTASE FADF-RELATED-RELATED"/>
    <property type="match status" value="1"/>
</dbReference>
<protein>
    <submittedName>
        <fullName evidence="3">4Fe-4S ferredoxin</fullName>
    </submittedName>
</protein>
<dbReference type="InterPro" id="IPR051460">
    <property type="entry name" value="HdrC_iron-sulfur_subunit"/>
</dbReference>
<proteinExistence type="inferred from homology"/>
<keyword evidence="4" id="KW-1185">Reference proteome</keyword>
<gene>
    <name evidence="3" type="ORF">ASJ80_04440</name>
</gene>
<accession>A0A2A2H1M4</accession>
<comment type="caution">
    <text evidence="3">The sequence shown here is derived from an EMBL/GenBank/DDBJ whole genome shotgun (WGS) entry which is preliminary data.</text>
</comment>
<dbReference type="InterPro" id="IPR009051">
    <property type="entry name" value="Helical_ferredxn"/>
</dbReference>
<reference evidence="3 4" key="1">
    <citation type="journal article" date="2017" name="BMC Genomics">
        <title>Genomic analysis of methanogenic archaea reveals a shift towards energy conservation.</title>
        <authorList>
            <person name="Gilmore S.P."/>
            <person name="Henske J.K."/>
            <person name="Sexton J.A."/>
            <person name="Solomon K.V."/>
            <person name="Seppala S."/>
            <person name="Yoo J.I."/>
            <person name="Huyett L.M."/>
            <person name="Pressman A."/>
            <person name="Cogan J.Z."/>
            <person name="Kivenson V."/>
            <person name="Peng X."/>
            <person name="Tan Y."/>
            <person name="Valentine D.L."/>
            <person name="O'Malley M.A."/>
        </authorList>
    </citation>
    <scope>NUCLEOTIDE SEQUENCE [LARGE SCALE GENOMIC DNA]</scope>
    <source>
        <strain evidence="3 4">M.o.H.</strain>
    </source>
</reference>
<organism evidence="3 4">
    <name type="scientific">Methanobacterium bryantii</name>
    <dbReference type="NCBI Taxonomy" id="2161"/>
    <lineage>
        <taxon>Archaea</taxon>
        <taxon>Methanobacteriati</taxon>
        <taxon>Methanobacteriota</taxon>
        <taxon>Methanomada group</taxon>
        <taxon>Methanobacteria</taxon>
        <taxon>Methanobacteriales</taxon>
        <taxon>Methanobacteriaceae</taxon>
        <taxon>Methanobacterium</taxon>
    </lineage>
</organism>